<comment type="cofactor">
    <cofactor evidence="1">
        <name>Zn(2+)</name>
        <dbReference type="ChEBI" id="CHEBI:29105"/>
    </cofactor>
</comment>
<evidence type="ECO:0000259" key="9">
    <source>
        <dbReference type="PROSITE" id="PS50305"/>
    </source>
</evidence>
<dbReference type="GO" id="GO:0046970">
    <property type="term" value="F:histone H4K16 deacetylase activity, NAD-dependent"/>
    <property type="evidence" value="ECO:0007669"/>
    <property type="project" value="TreeGrafter"/>
</dbReference>
<dbReference type="InterPro" id="IPR026591">
    <property type="entry name" value="Sirtuin_cat_small_dom_sf"/>
</dbReference>
<feature type="binding site" evidence="7">
    <location>
        <position position="195"/>
    </location>
    <ligand>
        <name>Zn(2+)</name>
        <dbReference type="ChEBI" id="CHEBI:29105"/>
    </ligand>
</feature>
<keyword evidence="6" id="KW-0520">NAD</keyword>
<evidence type="ECO:0000256" key="4">
    <source>
        <dbReference type="ARBA" id="ARBA00022723"/>
    </source>
</evidence>
<dbReference type="PANTHER" id="PTHR11085">
    <property type="entry name" value="NAD-DEPENDENT PROTEIN DEACYLASE SIRTUIN-5, MITOCHONDRIAL-RELATED"/>
    <property type="match status" value="1"/>
</dbReference>
<dbReference type="Gene3D" id="3.30.1600.10">
    <property type="entry name" value="SIR2/SIRT2 'Small Domain"/>
    <property type="match status" value="1"/>
</dbReference>
<evidence type="ECO:0000256" key="8">
    <source>
        <dbReference type="SAM" id="MobiDB-lite"/>
    </source>
</evidence>
<dbReference type="PANTHER" id="PTHR11085:SF9">
    <property type="entry name" value="NAD-DEPENDENT PROTEIN DEACETYLASE SIRTUIN-1"/>
    <property type="match status" value="1"/>
</dbReference>
<protein>
    <recommendedName>
        <fullName evidence="9">Deacetylase sirtuin-type domain-containing protein</fullName>
    </recommendedName>
</protein>
<evidence type="ECO:0000256" key="2">
    <source>
        <dbReference type="ARBA" id="ARBA00006924"/>
    </source>
</evidence>
<evidence type="ECO:0000256" key="5">
    <source>
        <dbReference type="ARBA" id="ARBA00022833"/>
    </source>
</evidence>
<evidence type="ECO:0000313" key="11">
    <source>
        <dbReference type="Proteomes" id="UP000320333"/>
    </source>
</evidence>
<dbReference type="Pfam" id="PF02146">
    <property type="entry name" value="SIR2"/>
    <property type="match status" value="1"/>
</dbReference>
<evidence type="ECO:0000313" key="10">
    <source>
        <dbReference type="EMBL" id="TPX73427.1"/>
    </source>
</evidence>
<keyword evidence="11" id="KW-1185">Reference proteome</keyword>
<dbReference type="GO" id="GO:0005634">
    <property type="term" value="C:nucleus"/>
    <property type="evidence" value="ECO:0007669"/>
    <property type="project" value="TreeGrafter"/>
</dbReference>
<dbReference type="EMBL" id="QEAP01000186">
    <property type="protein sequence ID" value="TPX73427.1"/>
    <property type="molecule type" value="Genomic_DNA"/>
</dbReference>
<dbReference type="Proteomes" id="UP000320333">
    <property type="component" value="Unassembled WGS sequence"/>
</dbReference>
<feature type="active site" description="Proton acceptor" evidence="7">
    <location>
        <position position="184"/>
    </location>
</feature>
<organism evidence="10 11">
    <name type="scientific">Chytriomyces confervae</name>
    <dbReference type="NCBI Taxonomy" id="246404"/>
    <lineage>
        <taxon>Eukaryota</taxon>
        <taxon>Fungi</taxon>
        <taxon>Fungi incertae sedis</taxon>
        <taxon>Chytridiomycota</taxon>
        <taxon>Chytridiomycota incertae sedis</taxon>
        <taxon>Chytridiomycetes</taxon>
        <taxon>Chytridiales</taxon>
        <taxon>Chytriomycetaceae</taxon>
        <taxon>Chytriomyces</taxon>
    </lineage>
</organism>
<dbReference type="InterPro" id="IPR029035">
    <property type="entry name" value="DHS-like_NAD/FAD-binding_dom"/>
</dbReference>
<feature type="binding site" evidence="7">
    <location>
        <position position="216"/>
    </location>
    <ligand>
        <name>Zn(2+)</name>
        <dbReference type="ChEBI" id="CHEBI:29105"/>
    </ligand>
</feature>
<dbReference type="InterPro" id="IPR026590">
    <property type="entry name" value="Ssirtuin_cat_dom"/>
</dbReference>
<dbReference type="AlphaFoldDB" id="A0A507FCX4"/>
<dbReference type="InterPro" id="IPR050134">
    <property type="entry name" value="NAD-dep_sirtuin_deacylases"/>
</dbReference>
<gene>
    <name evidence="10" type="ORF">CcCBS67573_g05309</name>
</gene>
<evidence type="ECO:0000256" key="7">
    <source>
        <dbReference type="PROSITE-ProRule" id="PRU00236"/>
    </source>
</evidence>
<evidence type="ECO:0000256" key="3">
    <source>
        <dbReference type="ARBA" id="ARBA00022679"/>
    </source>
</evidence>
<dbReference type="Gene3D" id="3.40.50.1220">
    <property type="entry name" value="TPP-binding domain"/>
    <property type="match status" value="1"/>
</dbReference>
<feature type="binding site" evidence="7">
    <location>
        <position position="192"/>
    </location>
    <ligand>
        <name>Zn(2+)</name>
        <dbReference type="ChEBI" id="CHEBI:29105"/>
    </ligand>
</feature>
<proteinExistence type="inferred from homology"/>
<name>A0A507FCX4_9FUNG</name>
<dbReference type="SUPFAM" id="SSF52467">
    <property type="entry name" value="DHS-like NAD/FAD-binding domain"/>
    <property type="match status" value="1"/>
</dbReference>
<feature type="domain" description="Deacetylase sirtuin-type" evidence="9">
    <location>
        <begin position="57"/>
        <end position="316"/>
    </location>
</feature>
<reference evidence="10 11" key="1">
    <citation type="journal article" date="2019" name="Sci. Rep.">
        <title>Comparative genomics of chytrid fungi reveal insights into the obligate biotrophic and pathogenic lifestyle of Synchytrium endobioticum.</title>
        <authorList>
            <person name="van de Vossenberg B.T.L.H."/>
            <person name="Warris S."/>
            <person name="Nguyen H.D.T."/>
            <person name="van Gent-Pelzer M.P.E."/>
            <person name="Joly D.L."/>
            <person name="van de Geest H.C."/>
            <person name="Bonants P.J.M."/>
            <person name="Smith D.S."/>
            <person name="Levesque C.A."/>
            <person name="van der Lee T.A.J."/>
        </authorList>
    </citation>
    <scope>NUCLEOTIDE SEQUENCE [LARGE SCALE GENOMIC DNA]</scope>
    <source>
        <strain evidence="10 11">CBS 675.73</strain>
    </source>
</reference>
<comment type="caution">
    <text evidence="10">The sequence shown here is derived from an EMBL/GenBank/DDBJ whole genome shotgun (WGS) entry which is preliminary data.</text>
</comment>
<feature type="region of interest" description="Disordered" evidence="8">
    <location>
        <begin position="1"/>
        <end position="33"/>
    </location>
</feature>
<sequence length="339" mass="38315">MRDSQKYPQSKAKRRKNETLPRAGDSPKEEALDQVSQSVDFTKTEGGSFHAAVDLFRRSKRIVIVTGKQAMPVRCFRLTIRLGAGISTNAGIPDFRSENGIYSRLDEFKLDTPEDIFHIDFFKCNPQPFYTFSKNLISDTSWKPTLCHEFVKLLEAKKKLLRNYTQNIDGLEKRAGVTRVLQVHGSFSTARCTACKYKATFEVIKPFLETGKVMYCPKCFERKEGIVKPDIVFFGEKYPPTYDKLIAKDKAQADLIVVMGSSLKIFPIAGILDQMSEVPAILINKETLDAKLKFDHVMKGDSDAIVSEICRRLGWDLISPLLMPAIINERDGGLVEFVV</sequence>
<dbReference type="OrthoDB" id="420264at2759"/>
<dbReference type="GO" id="GO:0070403">
    <property type="term" value="F:NAD+ binding"/>
    <property type="evidence" value="ECO:0007669"/>
    <property type="project" value="InterPro"/>
</dbReference>
<keyword evidence="5 7" id="KW-0862">Zinc</keyword>
<comment type="similarity">
    <text evidence="2">Belongs to the sirtuin family. Class I subfamily.</text>
</comment>
<dbReference type="InterPro" id="IPR003000">
    <property type="entry name" value="Sirtuin"/>
</dbReference>
<dbReference type="PROSITE" id="PS50305">
    <property type="entry name" value="SIRTUIN"/>
    <property type="match status" value="1"/>
</dbReference>
<dbReference type="GO" id="GO:0046872">
    <property type="term" value="F:metal ion binding"/>
    <property type="evidence" value="ECO:0007669"/>
    <property type="project" value="UniProtKB-KW"/>
</dbReference>
<keyword evidence="3" id="KW-0808">Transferase</keyword>
<evidence type="ECO:0000256" key="1">
    <source>
        <dbReference type="ARBA" id="ARBA00001947"/>
    </source>
</evidence>
<keyword evidence="4 7" id="KW-0479">Metal-binding</keyword>
<accession>A0A507FCX4</accession>
<evidence type="ECO:0000256" key="6">
    <source>
        <dbReference type="ARBA" id="ARBA00023027"/>
    </source>
</evidence>
<feature type="binding site" evidence="7">
    <location>
        <position position="219"/>
    </location>
    <ligand>
        <name>Zn(2+)</name>
        <dbReference type="ChEBI" id="CHEBI:29105"/>
    </ligand>
</feature>
<dbReference type="STRING" id="246404.A0A507FCX4"/>